<feature type="transmembrane region" description="Helical" evidence="7">
    <location>
        <begin position="56"/>
        <end position="77"/>
    </location>
</feature>
<feature type="transmembrane region" description="Helical" evidence="7">
    <location>
        <begin position="296"/>
        <end position="317"/>
    </location>
</feature>
<dbReference type="Pfam" id="PF00324">
    <property type="entry name" value="AA_permease"/>
    <property type="match status" value="1"/>
</dbReference>
<keyword evidence="6 7" id="KW-0472">Membrane</keyword>
<sequence length="496" mass="54782">MQNNSAIDNAPQGEPHLKRKLSARHLNMIAIGGSIGTGLFLASGATIATAGPGGALLAYALIGVMIYFLMTSLGELATHYPSSGAFFTYGSRYVDEGFGFALGWNYWYNWAITVAFELVAVQFIMKFWFPEIEGFYWSALFLAVIFGINALTVKGFGESEFWFSMIKVVAIVVFIAIGLFTIGKIMLDPTQSITQNWVTGDAPFVGGLQAMIGIAMIAGFSFQGTEMVGVAAGESKEPHKTIPLAIKQIFWRILLFYILCIFIIGTLVAYNDPMLLHAAKTENVALSPFTLLYEKAGFAFAASVMNAVILSAILSAGNSGMYSSTRMLYDMARQGRAPKVFAKLDRRGVPMKALYATTAVAALCFLTTFIGEEAVFNWLLNTSGMCGFIVWLGIAISHYRFRKGYLKQGHQLNDLAYRAKFFPFAPWFAFILCSLIILGQNYQALLGGQIDWLGLLSTYISIPLFLAIWLGYKWKYKTKLIPYHSMDVRPLNVDND</sequence>
<dbReference type="FunFam" id="1.20.1740.10:FF:000001">
    <property type="entry name" value="Amino acid permease"/>
    <property type="match status" value="1"/>
</dbReference>
<reference evidence="10" key="1">
    <citation type="submission" date="2016-09" db="EMBL/GenBank/DDBJ databases">
        <authorList>
            <person name="Varghese N."/>
            <person name="Submissions S."/>
        </authorList>
    </citation>
    <scope>NUCLEOTIDE SEQUENCE [LARGE SCALE GENOMIC DNA]</scope>
    <source>
        <strain evidence="10">ANC 3699</strain>
    </source>
</reference>
<proteinExistence type="predicted"/>
<dbReference type="GO" id="GO:0016020">
    <property type="term" value="C:membrane"/>
    <property type="evidence" value="ECO:0007669"/>
    <property type="project" value="UniProtKB-SubCell"/>
</dbReference>
<evidence type="ECO:0000256" key="2">
    <source>
        <dbReference type="ARBA" id="ARBA00022448"/>
    </source>
</evidence>
<feature type="transmembrane region" description="Helical" evidence="7">
    <location>
        <begin position="249"/>
        <end position="270"/>
    </location>
</feature>
<dbReference type="Proteomes" id="UP000242317">
    <property type="component" value="Unassembled WGS sequence"/>
</dbReference>
<feature type="transmembrane region" description="Helical" evidence="7">
    <location>
        <begin position="165"/>
        <end position="187"/>
    </location>
</feature>
<dbReference type="PANTHER" id="PTHR43341">
    <property type="entry name" value="AMINO ACID PERMEASE"/>
    <property type="match status" value="1"/>
</dbReference>
<dbReference type="Gene3D" id="1.20.1740.10">
    <property type="entry name" value="Amino acid/polyamine transporter I"/>
    <property type="match status" value="1"/>
</dbReference>
<dbReference type="RefSeq" id="WP_092616556.1">
    <property type="nucleotide sequence ID" value="NZ_FMYK01000002.1"/>
</dbReference>
<dbReference type="InterPro" id="IPR004840">
    <property type="entry name" value="Amino_acid_permease_CS"/>
</dbReference>
<feature type="domain" description="Amino acid permease/ SLC12A" evidence="8">
    <location>
        <begin position="25"/>
        <end position="479"/>
    </location>
</feature>
<feature type="transmembrane region" description="Helical" evidence="7">
    <location>
        <begin position="452"/>
        <end position="472"/>
    </location>
</feature>
<evidence type="ECO:0000256" key="5">
    <source>
        <dbReference type="ARBA" id="ARBA00022989"/>
    </source>
</evidence>
<dbReference type="NCBIfam" id="NF008094">
    <property type="entry name" value="PRK10836.1"/>
    <property type="match status" value="1"/>
</dbReference>
<feature type="transmembrane region" description="Helical" evidence="7">
    <location>
        <begin position="207"/>
        <end position="228"/>
    </location>
</feature>
<dbReference type="PANTHER" id="PTHR43341:SF1">
    <property type="entry name" value="GENERAL AMINO-ACID PERMEASE GAP1"/>
    <property type="match status" value="1"/>
</dbReference>
<gene>
    <name evidence="9" type="ORF">SAMN05421749_102181</name>
</gene>
<feature type="transmembrane region" description="Helical" evidence="7">
    <location>
        <begin position="107"/>
        <end position="129"/>
    </location>
</feature>
<feature type="transmembrane region" description="Helical" evidence="7">
    <location>
        <begin position="421"/>
        <end position="440"/>
    </location>
</feature>
<comment type="subcellular location">
    <subcellularLocation>
        <location evidence="1">Membrane</location>
        <topology evidence="1">Multi-pass membrane protein</topology>
    </subcellularLocation>
</comment>
<feature type="transmembrane region" description="Helical" evidence="7">
    <location>
        <begin position="353"/>
        <end position="370"/>
    </location>
</feature>
<evidence type="ECO:0000313" key="10">
    <source>
        <dbReference type="Proteomes" id="UP000242317"/>
    </source>
</evidence>
<evidence type="ECO:0000256" key="7">
    <source>
        <dbReference type="SAM" id="Phobius"/>
    </source>
</evidence>
<keyword evidence="2" id="KW-0813">Transport</keyword>
<dbReference type="PROSITE" id="PS00218">
    <property type="entry name" value="AMINO_ACID_PERMEASE_1"/>
    <property type="match status" value="1"/>
</dbReference>
<evidence type="ECO:0000256" key="3">
    <source>
        <dbReference type="ARBA" id="ARBA00022692"/>
    </source>
</evidence>
<evidence type="ECO:0000256" key="1">
    <source>
        <dbReference type="ARBA" id="ARBA00004141"/>
    </source>
</evidence>
<organism evidence="9 10">
    <name type="scientific">Acinetobacter marinus</name>
    <dbReference type="NCBI Taxonomy" id="281375"/>
    <lineage>
        <taxon>Bacteria</taxon>
        <taxon>Pseudomonadati</taxon>
        <taxon>Pseudomonadota</taxon>
        <taxon>Gammaproteobacteria</taxon>
        <taxon>Moraxellales</taxon>
        <taxon>Moraxellaceae</taxon>
        <taxon>Acinetobacter</taxon>
    </lineage>
</organism>
<keyword evidence="3 7" id="KW-0812">Transmembrane</keyword>
<keyword evidence="10" id="KW-1185">Reference proteome</keyword>
<dbReference type="PIRSF" id="PIRSF006060">
    <property type="entry name" value="AA_transporter"/>
    <property type="match status" value="1"/>
</dbReference>
<dbReference type="OrthoDB" id="5297508at2"/>
<feature type="transmembrane region" description="Helical" evidence="7">
    <location>
        <begin position="376"/>
        <end position="401"/>
    </location>
</feature>
<dbReference type="InterPro" id="IPR050524">
    <property type="entry name" value="APC_YAT"/>
</dbReference>
<evidence type="ECO:0000313" key="9">
    <source>
        <dbReference type="EMBL" id="SDB92992.1"/>
    </source>
</evidence>
<evidence type="ECO:0000259" key="8">
    <source>
        <dbReference type="Pfam" id="PF00324"/>
    </source>
</evidence>
<feature type="transmembrane region" description="Helical" evidence="7">
    <location>
        <begin position="26"/>
        <end position="50"/>
    </location>
</feature>
<evidence type="ECO:0000256" key="4">
    <source>
        <dbReference type="ARBA" id="ARBA00022970"/>
    </source>
</evidence>
<name>A0A1G6HFH3_9GAMM</name>
<dbReference type="EMBL" id="FMYK01000002">
    <property type="protein sequence ID" value="SDB92992.1"/>
    <property type="molecule type" value="Genomic_DNA"/>
</dbReference>
<dbReference type="InterPro" id="IPR004841">
    <property type="entry name" value="AA-permease/SLC12A_dom"/>
</dbReference>
<keyword evidence="4" id="KW-0029">Amino-acid transport</keyword>
<protein>
    <submittedName>
        <fullName evidence="9">Lysine:proton symporter, AAT family</fullName>
    </submittedName>
</protein>
<dbReference type="GO" id="GO:0015171">
    <property type="term" value="F:amino acid transmembrane transporter activity"/>
    <property type="evidence" value="ECO:0007669"/>
    <property type="project" value="TreeGrafter"/>
</dbReference>
<keyword evidence="5 7" id="KW-1133">Transmembrane helix</keyword>
<feature type="transmembrane region" description="Helical" evidence="7">
    <location>
        <begin position="135"/>
        <end position="153"/>
    </location>
</feature>
<accession>A0A1G6HFH3</accession>
<dbReference type="AlphaFoldDB" id="A0A1G6HFH3"/>
<evidence type="ECO:0000256" key="6">
    <source>
        <dbReference type="ARBA" id="ARBA00023136"/>
    </source>
</evidence>